<gene>
    <name evidence="7" type="ORF">MAGMO_1198</name>
</gene>
<keyword evidence="2" id="KW-1003">Cell membrane</keyword>
<sequence length="456" mass="50166">MLHAAFCRTPLGRWLTRPPYPAGGLVQRINTSLRGLLRGIVFGFMDLGSEGQLTLRASSMAFTTLLSLVPLVAVSFAMFKAFGIHNQMEPLLLNLLTPLGEKGVEVTGQVIAFVDNMKVGVLGSTGFVMLFYTGISVLQKVEQSLNHIWNQHQHRHLGHRLSYYLTFLILGPILLVTAMGLTASLSNSQAILWLEQSGYGAPIIQLGAKAIPFLFMITAFTFLYFFMPNVRVRFGSALIGGCIAGLLWEGAGWGFATFVAKSGSYTAIYSAFATLILLFIWVYVSWVIFLLGAAISHHHQQNSACTPPDLAVAVPNREQEQVALQLMATLTQHHYQSPPELLTEEQLALQAQVEPALASFIIQQLLQQGILLESRETPPTLLPSHPLETMELWQVLQAIRQGQSLHNQESAQAQQAQRIITQREHAAEAALAGLTLKGWALQESKVAEDESSTKIK</sequence>
<evidence type="ECO:0000256" key="4">
    <source>
        <dbReference type="ARBA" id="ARBA00022989"/>
    </source>
</evidence>
<dbReference type="EC" id="3.1.-.-" evidence="7"/>
<feature type="transmembrane region" description="Helical" evidence="6">
    <location>
        <begin position="238"/>
        <end position="260"/>
    </location>
</feature>
<protein>
    <submittedName>
        <fullName evidence="7">Putative Ribonuclease BN</fullName>
        <ecNumber evidence="7">3.1.-.-</ecNumber>
    </submittedName>
</protein>
<comment type="subcellular location">
    <subcellularLocation>
        <location evidence="1">Cell membrane</location>
        <topology evidence="1">Multi-pass membrane protein</topology>
    </subcellularLocation>
</comment>
<reference evidence="7" key="1">
    <citation type="submission" date="2015-04" db="EMBL/GenBank/DDBJ databases">
        <authorList>
            <person name="Syromyatnikov M.Y."/>
            <person name="Popov V.N."/>
        </authorList>
    </citation>
    <scope>NUCLEOTIDE SEQUENCE</scope>
    <source>
        <strain evidence="7">MO-1</strain>
    </source>
</reference>
<dbReference type="Pfam" id="PF03631">
    <property type="entry name" value="Virul_fac_BrkB"/>
    <property type="match status" value="1"/>
</dbReference>
<evidence type="ECO:0000256" key="5">
    <source>
        <dbReference type="ARBA" id="ARBA00023136"/>
    </source>
</evidence>
<dbReference type="GO" id="GO:0016787">
    <property type="term" value="F:hydrolase activity"/>
    <property type="evidence" value="ECO:0007669"/>
    <property type="project" value="UniProtKB-KW"/>
</dbReference>
<dbReference type="NCBIfam" id="TIGR00765">
    <property type="entry name" value="yihY_not_rbn"/>
    <property type="match status" value="1"/>
</dbReference>
<organism evidence="7">
    <name type="scientific">Magnetococcus massalia (strain MO-1)</name>
    <dbReference type="NCBI Taxonomy" id="451514"/>
    <lineage>
        <taxon>Bacteria</taxon>
        <taxon>Pseudomonadati</taxon>
        <taxon>Pseudomonadota</taxon>
        <taxon>Magnetococcia</taxon>
        <taxon>Magnetococcales</taxon>
        <taxon>Magnetococcaceae</taxon>
        <taxon>Magnetococcus</taxon>
    </lineage>
</organism>
<keyword evidence="3 6" id="KW-0812">Transmembrane</keyword>
<name>A0A1S7LEK1_MAGMO</name>
<keyword evidence="7" id="KW-0378">Hydrolase</keyword>
<dbReference type="Gene3D" id="1.10.10.10">
    <property type="entry name" value="Winged helix-like DNA-binding domain superfamily/Winged helix DNA-binding domain"/>
    <property type="match status" value="1"/>
</dbReference>
<dbReference type="PANTHER" id="PTHR30213:SF0">
    <property type="entry name" value="UPF0761 MEMBRANE PROTEIN YIHY"/>
    <property type="match status" value="1"/>
</dbReference>
<evidence type="ECO:0000256" key="6">
    <source>
        <dbReference type="SAM" id="Phobius"/>
    </source>
</evidence>
<proteinExistence type="predicted"/>
<feature type="transmembrane region" description="Helical" evidence="6">
    <location>
        <begin position="266"/>
        <end position="291"/>
    </location>
</feature>
<keyword evidence="4 6" id="KW-1133">Transmembrane helix</keyword>
<dbReference type="EMBL" id="LO017727">
    <property type="protein sequence ID" value="CRH05392.1"/>
    <property type="molecule type" value="Genomic_DNA"/>
</dbReference>
<dbReference type="InterPro" id="IPR036388">
    <property type="entry name" value="WH-like_DNA-bd_sf"/>
</dbReference>
<dbReference type="PANTHER" id="PTHR30213">
    <property type="entry name" value="INNER MEMBRANE PROTEIN YHJD"/>
    <property type="match status" value="1"/>
</dbReference>
<dbReference type="GO" id="GO:0005886">
    <property type="term" value="C:plasma membrane"/>
    <property type="evidence" value="ECO:0007669"/>
    <property type="project" value="UniProtKB-SubCell"/>
</dbReference>
<accession>A0A1S7LEK1</accession>
<keyword evidence="5 6" id="KW-0472">Membrane</keyword>
<evidence type="ECO:0000256" key="1">
    <source>
        <dbReference type="ARBA" id="ARBA00004651"/>
    </source>
</evidence>
<evidence type="ECO:0000256" key="2">
    <source>
        <dbReference type="ARBA" id="ARBA00022475"/>
    </source>
</evidence>
<feature type="transmembrane region" description="Helical" evidence="6">
    <location>
        <begin position="161"/>
        <end position="183"/>
    </location>
</feature>
<dbReference type="AlphaFoldDB" id="A0A1S7LEK1"/>
<evidence type="ECO:0000256" key="3">
    <source>
        <dbReference type="ARBA" id="ARBA00022692"/>
    </source>
</evidence>
<feature type="transmembrane region" description="Helical" evidence="6">
    <location>
        <begin position="203"/>
        <end position="226"/>
    </location>
</feature>
<dbReference type="InterPro" id="IPR017039">
    <property type="entry name" value="Virul_fac_BrkB"/>
</dbReference>
<evidence type="ECO:0000313" key="7">
    <source>
        <dbReference type="EMBL" id="CRH05392.1"/>
    </source>
</evidence>
<feature type="transmembrane region" description="Helical" evidence="6">
    <location>
        <begin position="60"/>
        <end position="79"/>
    </location>
</feature>